<dbReference type="EMBL" id="JASJQH010000103">
    <property type="protein sequence ID" value="KAK9767070.1"/>
    <property type="molecule type" value="Genomic_DNA"/>
</dbReference>
<reference evidence="1 2" key="1">
    <citation type="submission" date="2023-04" db="EMBL/GenBank/DDBJ databases">
        <title>Genome of Basidiobolus ranarum AG-B5.</title>
        <authorList>
            <person name="Stajich J.E."/>
            <person name="Carter-House D."/>
            <person name="Gryganskyi A."/>
        </authorList>
    </citation>
    <scope>NUCLEOTIDE SEQUENCE [LARGE SCALE GENOMIC DNA]</scope>
    <source>
        <strain evidence="1 2">AG-B5</strain>
    </source>
</reference>
<name>A0ABR2WZW2_9FUNG</name>
<keyword evidence="2" id="KW-1185">Reference proteome</keyword>
<dbReference type="SUPFAM" id="SSF82784">
    <property type="entry name" value="OsmC-like"/>
    <property type="match status" value="1"/>
</dbReference>
<protein>
    <recommendedName>
        <fullName evidence="3">OsmC-like protein</fullName>
    </recommendedName>
</protein>
<dbReference type="InterPro" id="IPR015946">
    <property type="entry name" value="KH_dom-like_a/b"/>
</dbReference>
<sequence length="161" mass="17798">MLSSRPLITKATSNHKLYTRSAIFIPRASFSTRVVVTTYNGYRQEAQIDKHRLTIDEPVDVGGTDAGPDPISTVASALGGCTNITLQMYAKRKKYPLEKVITSVHTLKNSDAGNATAFHRTIQLVGEELKPEHRESLLNIANKCPVHRILENSTKIVTELV</sequence>
<dbReference type="PANTHER" id="PTHR39624:SF2">
    <property type="entry name" value="OSMC-LIKE PROTEIN"/>
    <property type="match status" value="1"/>
</dbReference>
<accession>A0ABR2WZW2</accession>
<dbReference type="InterPro" id="IPR003718">
    <property type="entry name" value="OsmC/Ohr_fam"/>
</dbReference>
<gene>
    <name evidence="1" type="ORF">K7432_003380</name>
</gene>
<dbReference type="Pfam" id="PF02566">
    <property type="entry name" value="OsmC"/>
    <property type="match status" value="1"/>
</dbReference>
<dbReference type="Proteomes" id="UP001479436">
    <property type="component" value="Unassembled WGS sequence"/>
</dbReference>
<dbReference type="Gene3D" id="3.30.300.20">
    <property type="match status" value="1"/>
</dbReference>
<comment type="caution">
    <text evidence="1">The sequence shown here is derived from an EMBL/GenBank/DDBJ whole genome shotgun (WGS) entry which is preliminary data.</text>
</comment>
<evidence type="ECO:0000313" key="2">
    <source>
        <dbReference type="Proteomes" id="UP001479436"/>
    </source>
</evidence>
<organism evidence="1 2">
    <name type="scientific">Basidiobolus ranarum</name>
    <dbReference type="NCBI Taxonomy" id="34480"/>
    <lineage>
        <taxon>Eukaryota</taxon>
        <taxon>Fungi</taxon>
        <taxon>Fungi incertae sedis</taxon>
        <taxon>Zoopagomycota</taxon>
        <taxon>Entomophthoromycotina</taxon>
        <taxon>Basidiobolomycetes</taxon>
        <taxon>Basidiobolales</taxon>
        <taxon>Basidiobolaceae</taxon>
        <taxon>Basidiobolus</taxon>
    </lineage>
</organism>
<proteinExistence type="predicted"/>
<dbReference type="PANTHER" id="PTHR39624">
    <property type="entry name" value="PROTEIN INVOLVED IN RIMO-MEDIATED BETA-METHYLTHIOLATION OF RIBOSOMAL PROTEIN S12 YCAO"/>
    <property type="match status" value="1"/>
</dbReference>
<evidence type="ECO:0008006" key="3">
    <source>
        <dbReference type="Google" id="ProtNLM"/>
    </source>
</evidence>
<dbReference type="InterPro" id="IPR036102">
    <property type="entry name" value="OsmC/Ohrsf"/>
</dbReference>
<evidence type="ECO:0000313" key="1">
    <source>
        <dbReference type="EMBL" id="KAK9767070.1"/>
    </source>
</evidence>